<dbReference type="Proteomes" id="UP000550707">
    <property type="component" value="Unassembled WGS sequence"/>
</dbReference>
<keyword evidence="3" id="KW-1185">Reference proteome</keyword>
<accession>A0A7J8JVQ1</accession>
<name>A0A7J8JVQ1_MOLMO</name>
<dbReference type="InParanoid" id="A0A7J8JVQ1"/>
<sequence length="131" mass="15031">MEFLLPDCLDICSLQGPHLHPPTQFSFLQRLEVAVLRVCPRTSESPETLSGVQEINNFIITLKQNLNFLLSLSYKSSRGFMKYPRSSTYQKITFFRIAVCILHGFALPIGICKYIFITFNSIWKHIGSLFP</sequence>
<evidence type="ECO:0000256" key="1">
    <source>
        <dbReference type="SAM" id="Phobius"/>
    </source>
</evidence>
<keyword evidence="1" id="KW-1133">Transmembrane helix</keyword>
<gene>
    <name evidence="2" type="ORF">HJG59_007960</name>
</gene>
<dbReference type="EMBL" id="JACASF010000001">
    <property type="protein sequence ID" value="KAF6500937.1"/>
    <property type="molecule type" value="Genomic_DNA"/>
</dbReference>
<proteinExistence type="predicted"/>
<reference evidence="2 3" key="1">
    <citation type="journal article" date="2020" name="Nature">
        <title>Six reference-quality genomes reveal evolution of bat adaptations.</title>
        <authorList>
            <person name="Jebb D."/>
            <person name="Huang Z."/>
            <person name="Pippel M."/>
            <person name="Hughes G.M."/>
            <person name="Lavrichenko K."/>
            <person name="Devanna P."/>
            <person name="Winkler S."/>
            <person name="Jermiin L.S."/>
            <person name="Skirmuntt E.C."/>
            <person name="Katzourakis A."/>
            <person name="Burkitt-Gray L."/>
            <person name="Ray D.A."/>
            <person name="Sullivan K.A.M."/>
            <person name="Roscito J.G."/>
            <person name="Kirilenko B.M."/>
            <person name="Davalos L.M."/>
            <person name="Corthals A.P."/>
            <person name="Power M.L."/>
            <person name="Jones G."/>
            <person name="Ransome R.D."/>
            <person name="Dechmann D.K.N."/>
            <person name="Locatelli A.G."/>
            <person name="Puechmaille S.J."/>
            <person name="Fedrigo O."/>
            <person name="Jarvis E.D."/>
            <person name="Hiller M."/>
            <person name="Vernes S.C."/>
            <person name="Myers E.W."/>
            <person name="Teeling E.C."/>
        </authorList>
    </citation>
    <scope>NUCLEOTIDE SEQUENCE [LARGE SCALE GENOMIC DNA]</scope>
    <source>
        <strain evidence="2">MMolMol1</strain>
        <tissue evidence="2">Muscle</tissue>
    </source>
</reference>
<keyword evidence="1" id="KW-0812">Transmembrane</keyword>
<feature type="transmembrane region" description="Helical" evidence="1">
    <location>
        <begin position="94"/>
        <end position="116"/>
    </location>
</feature>
<keyword evidence="1" id="KW-0472">Membrane</keyword>
<protein>
    <submittedName>
        <fullName evidence="2">Uncharacterized protein</fullName>
    </submittedName>
</protein>
<evidence type="ECO:0000313" key="2">
    <source>
        <dbReference type="EMBL" id="KAF6500937.1"/>
    </source>
</evidence>
<evidence type="ECO:0000313" key="3">
    <source>
        <dbReference type="Proteomes" id="UP000550707"/>
    </source>
</evidence>
<organism evidence="2 3">
    <name type="scientific">Molossus molossus</name>
    <name type="common">Pallas' mastiff bat</name>
    <name type="synonym">Vespertilio molossus</name>
    <dbReference type="NCBI Taxonomy" id="27622"/>
    <lineage>
        <taxon>Eukaryota</taxon>
        <taxon>Metazoa</taxon>
        <taxon>Chordata</taxon>
        <taxon>Craniata</taxon>
        <taxon>Vertebrata</taxon>
        <taxon>Euteleostomi</taxon>
        <taxon>Mammalia</taxon>
        <taxon>Eutheria</taxon>
        <taxon>Laurasiatheria</taxon>
        <taxon>Chiroptera</taxon>
        <taxon>Yangochiroptera</taxon>
        <taxon>Molossidae</taxon>
        <taxon>Molossus</taxon>
    </lineage>
</organism>
<dbReference type="AlphaFoldDB" id="A0A7J8JVQ1"/>
<comment type="caution">
    <text evidence="2">The sequence shown here is derived from an EMBL/GenBank/DDBJ whole genome shotgun (WGS) entry which is preliminary data.</text>
</comment>